<feature type="binding site" evidence="13">
    <location>
        <position position="389"/>
    </location>
    <ligand>
        <name>L-serine</name>
        <dbReference type="ChEBI" id="CHEBI:33384"/>
    </ligand>
</feature>
<feature type="binding site" evidence="12">
    <location>
        <begin position="238"/>
        <end position="240"/>
    </location>
    <ligand>
        <name>L-serine</name>
        <dbReference type="ChEBI" id="CHEBI:33384"/>
    </ligand>
</feature>
<evidence type="ECO:0000256" key="5">
    <source>
        <dbReference type="ARBA" id="ARBA00022598"/>
    </source>
</evidence>
<dbReference type="PRINTS" id="PR00981">
    <property type="entry name" value="TRNASYNTHSER"/>
</dbReference>
<dbReference type="EC" id="6.1.1.11" evidence="12"/>
<feature type="domain" description="Aminoacyl-transfer RNA synthetases class-II family profile" evidence="16">
    <location>
        <begin position="146"/>
        <end position="416"/>
    </location>
</feature>
<evidence type="ECO:0000313" key="18">
    <source>
        <dbReference type="Proteomes" id="UP000075320"/>
    </source>
</evidence>
<evidence type="ECO:0000256" key="6">
    <source>
        <dbReference type="ARBA" id="ARBA00022741"/>
    </source>
</evidence>
<keyword evidence="15" id="KW-0175">Coiled coil</keyword>
<keyword evidence="8 12" id="KW-0648">Protein biosynthesis</keyword>
<dbReference type="Pfam" id="PF02403">
    <property type="entry name" value="Seryl_tRNA_N"/>
    <property type="match status" value="1"/>
</dbReference>
<feature type="binding site" evidence="12 14">
    <location>
        <begin position="269"/>
        <end position="271"/>
    </location>
    <ligand>
        <name>ATP</name>
        <dbReference type="ChEBI" id="CHEBI:30616"/>
    </ligand>
</feature>
<keyword evidence="7 12" id="KW-0067">ATP-binding</keyword>
<sequence>MIDIKLLEKKAETGTSYYDEYKQSLINRGASADILDTVMGLSKKRREMITEAETAKANQNKLSGEIGKLKREGKDASAILAEVDKLKSTVKDLEAKAAEADLEVTNLLLTMPNKPHSSVPVGSDEKGNKILKTVGTPTSFSFKAKEHFELGEKLNIIDFERAGKTTGTRFAFLKGAAAAMERGLIQFMMDLHSQKHGYTEMIPPFMVNSNSLLGTGQFPKFKEDVFNLSGTDLYLIPTAEVPVTNYYNNEILDEKDLPQSFCAYSPCFRSEAGSAGRDTRGLIRQHQFDKVELMTFCHPDKSYEVHEALTTHAEQVLLDLELPFRRMLLCTGDMGFGAAKTHDLEVWLPGQGAYREISSCSNFEDFQARRANIRFRSAGGKPQFVHTLNGSGLAVGRTLVAILENNQREDGSIAIPKALQKYMAGKTEIR</sequence>
<evidence type="ECO:0000259" key="16">
    <source>
        <dbReference type="PROSITE" id="PS50862"/>
    </source>
</evidence>
<evidence type="ECO:0000256" key="7">
    <source>
        <dbReference type="ARBA" id="ARBA00022840"/>
    </source>
</evidence>
<dbReference type="GO" id="GO:0016260">
    <property type="term" value="P:selenocysteine biosynthetic process"/>
    <property type="evidence" value="ECO:0007669"/>
    <property type="project" value="UniProtKB-UniRule"/>
</dbReference>
<dbReference type="RefSeq" id="WP_061834360.1">
    <property type="nucleotide sequence ID" value="NZ_LUKE01000001.1"/>
</dbReference>
<dbReference type="Gene3D" id="1.10.287.40">
    <property type="entry name" value="Serine-tRNA synthetase, tRNA binding domain"/>
    <property type="match status" value="1"/>
</dbReference>
<evidence type="ECO:0000256" key="10">
    <source>
        <dbReference type="ARBA" id="ARBA00047929"/>
    </source>
</evidence>
<dbReference type="PANTHER" id="PTHR43697:SF1">
    <property type="entry name" value="SERINE--TRNA LIGASE"/>
    <property type="match status" value="1"/>
</dbReference>
<comment type="function">
    <text evidence="12">Catalyzes the attachment of serine to tRNA(Ser). Is also able to aminoacylate tRNA(Sec) with serine, to form the misacylated tRNA L-seryl-tRNA(Sec), which will be further converted into selenocysteinyl-tRNA(Sec).</text>
</comment>
<dbReference type="PROSITE" id="PS50862">
    <property type="entry name" value="AA_TRNA_LIGASE_II"/>
    <property type="match status" value="1"/>
</dbReference>
<accession>A0A150WQL7</accession>
<evidence type="ECO:0000256" key="4">
    <source>
        <dbReference type="ARBA" id="ARBA00022490"/>
    </source>
</evidence>
<dbReference type="InterPro" id="IPR002314">
    <property type="entry name" value="aa-tRNA-synt_IIb"/>
</dbReference>
<dbReference type="InterPro" id="IPR006195">
    <property type="entry name" value="aa-tRNA-synth_II"/>
</dbReference>
<keyword evidence="6 12" id="KW-0547">Nucleotide-binding</keyword>
<feature type="binding site" evidence="12 14">
    <location>
        <begin position="356"/>
        <end position="359"/>
    </location>
    <ligand>
        <name>ATP</name>
        <dbReference type="ChEBI" id="CHEBI:30616"/>
    </ligand>
</feature>
<comment type="similarity">
    <text evidence="3 12">Belongs to the class-II aminoacyl-tRNA synthetase family. Type-1 seryl-tRNA synthetase subfamily.</text>
</comment>
<dbReference type="PANTHER" id="PTHR43697">
    <property type="entry name" value="SERYL-TRNA SYNTHETASE"/>
    <property type="match status" value="1"/>
</dbReference>
<comment type="pathway">
    <text evidence="2 12">Aminoacyl-tRNA biosynthesis; selenocysteinyl-tRNA(Sec) biosynthesis; L-seryl-tRNA(Sec) from L-serine and tRNA(Sec): step 1/1.</text>
</comment>
<keyword evidence="9 12" id="KW-0030">Aminoacyl-tRNA synthetase</keyword>
<keyword evidence="5 12" id="KW-0436">Ligase</keyword>
<evidence type="ECO:0000256" key="1">
    <source>
        <dbReference type="ARBA" id="ARBA00004496"/>
    </source>
</evidence>
<dbReference type="HAMAP" id="MF_00176">
    <property type="entry name" value="Ser_tRNA_synth_type1"/>
    <property type="match status" value="1"/>
</dbReference>
<dbReference type="InterPro" id="IPR002317">
    <property type="entry name" value="Ser-tRNA-ligase_type_1"/>
</dbReference>
<dbReference type="SUPFAM" id="SSF46589">
    <property type="entry name" value="tRNA-binding arm"/>
    <property type="match status" value="1"/>
</dbReference>
<dbReference type="UniPathway" id="UPA00906">
    <property type="reaction ID" value="UER00895"/>
</dbReference>
<evidence type="ECO:0000256" key="13">
    <source>
        <dbReference type="PIRSR" id="PIRSR001529-1"/>
    </source>
</evidence>
<dbReference type="EMBL" id="LUKE01000001">
    <property type="protein sequence ID" value="KYG66782.1"/>
    <property type="molecule type" value="Genomic_DNA"/>
</dbReference>
<dbReference type="OrthoDB" id="5288043at2"/>
<evidence type="ECO:0000256" key="12">
    <source>
        <dbReference type="HAMAP-Rule" id="MF_00176"/>
    </source>
</evidence>
<comment type="subunit">
    <text evidence="12">Homodimer. The tRNA molecule binds across the dimer.</text>
</comment>
<gene>
    <name evidence="12" type="primary">serS</name>
    <name evidence="17" type="ORF">AZI86_06995</name>
</gene>
<dbReference type="Pfam" id="PF00587">
    <property type="entry name" value="tRNA-synt_2b"/>
    <property type="match status" value="1"/>
</dbReference>
<evidence type="ECO:0000256" key="3">
    <source>
        <dbReference type="ARBA" id="ARBA00010728"/>
    </source>
</evidence>
<keyword evidence="18" id="KW-1185">Reference proteome</keyword>
<dbReference type="Gene3D" id="3.30.930.10">
    <property type="entry name" value="Bira Bifunctional Protein, Domain 2"/>
    <property type="match status" value="1"/>
</dbReference>
<dbReference type="InterPro" id="IPR015866">
    <property type="entry name" value="Ser-tRNA-synth_1_N"/>
</dbReference>
<evidence type="ECO:0000256" key="8">
    <source>
        <dbReference type="ARBA" id="ARBA00022917"/>
    </source>
</evidence>
<feature type="binding site" evidence="13">
    <location>
        <position position="238"/>
    </location>
    <ligand>
        <name>L-serine</name>
        <dbReference type="ChEBI" id="CHEBI:33384"/>
    </ligand>
</feature>
<dbReference type="InterPro" id="IPR042103">
    <property type="entry name" value="SerRS_1_N_sf"/>
</dbReference>
<reference evidence="17 18" key="1">
    <citation type="submission" date="2016-03" db="EMBL/GenBank/DDBJ databases">
        <authorList>
            <person name="Ploux O."/>
        </authorList>
    </citation>
    <scope>NUCLEOTIDE SEQUENCE [LARGE SCALE GENOMIC DNA]</scope>
    <source>
        <strain evidence="17 18">R0</strain>
    </source>
</reference>
<dbReference type="InterPro" id="IPR010978">
    <property type="entry name" value="tRNA-bd_arm"/>
</dbReference>
<dbReference type="CDD" id="cd00770">
    <property type="entry name" value="SerRS_core"/>
    <property type="match status" value="1"/>
</dbReference>
<feature type="binding site" evidence="13">
    <location>
        <position position="269"/>
    </location>
    <ligand>
        <name>L-serine</name>
        <dbReference type="ChEBI" id="CHEBI:33384"/>
    </ligand>
</feature>
<feature type="binding site" evidence="12 13">
    <location>
        <position position="292"/>
    </location>
    <ligand>
        <name>L-serine</name>
        <dbReference type="ChEBI" id="CHEBI:33384"/>
    </ligand>
</feature>
<dbReference type="AlphaFoldDB" id="A0A150WQL7"/>
<evidence type="ECO:0000256" key="15">
    <source>
        <dbReference type="SAM" id="Coils"/>
    </source>
</evidence>
<dbReference type="Proteomes" id="UP000075320">
    <property type="component" value="Unassembled WGS sequence"/>
</dbReference>
<dbReference type="InterPro" id="IPR045864">
    <property type="entry name" value="aa-tRNA-synth_II/BPL/LPL"/>
</dbReference>
<comment type="subcellular location">
    <subcellularLocation>
        <location evidence="1 12">Cytoplasm</location>
    </subcellularLocation>
</comment>
<evidence type="ECO:0000256" key="2">
    <source>
        <dbReference type="ARBA" id="ARBA00005045"/>
    </source>
</evidence>
<dbReference type="GO" id="GO:0004828">
    <property type="term" value="F:serine-tRNA ligase activity"/>
    <property type="evidence" value="ECO:0007669"/>
    <property type="project" value="UniProtKB-UniRule"/>
</dbReference>
<dbReference type="PIRSF" id="PIRSF001529">
    <property type="entry name" value="Ser-tRNA-synth_IIa"/>
    <property type="match status" value="1"/>
</dbReference>
<evidence type="ECO:0000313" key="17">
    <source>
        <dbReference type="EMBL" id="KYG66782.1"/>
    </source>
</evidence>
<name>A0A150WQL7_BDEBC</name>
<evidence type="ECO:0000256" key="11">
    <source>
        <dbReference type="ARBA" id="ARBA00048823"/>
    </source>
</evidence>
<proteinExistence type="inferred from homology"/>
<dbReference type="GO" id="GO:0005524">
    <property type="term" value="F:ATP binding"/>
    <property type="evidence" value="ECO:0007669"/>
    <property type="project" value="UniProtKB-UniRule"/>
</dbReference>
<dbReference type="InterPro" id="IPR033729">
    <property type="entry name" value="SerRS_core"/>
</dbReference>
<dbReference type="GO" id="GO:0006434">
    <property type="term" value="P:seryl-tRNA aminoacylation"/>
    <property type="evidence" value="ECO:0007669"/>
    <property type="project" value="UniProtKB-UniRule"/>
</dbReference>
<comment type="catalytic activity">
    <reaction evidence="11 12">
        <text>tRNA(Ser) + L-serine + ATP = L-seryl-tRNA(Ser) + AMP + diphosphate + H(+)</text>
        <dbReference type="Rhea" id="RHEA:12292"/>
        <dbReference type="Rhea" id="RHEA-COMP:9669"/>
        <dbReference type="Rhea" id="RHEA-COMP:9703"/>
        <dbReference type="ChEBI" id="CHEBI:15378"/>
        <dbReference type="ChEBI" id="CHEBI:30616"/>
        <dbReference type="ChEBI" id="CHEBI:33019"/>
        <dbReference type="ChEBI" id="CHEBI:33384"/>
        <dbReference type="ChEBI" id="CHEBI:78442"/>
        <dbReference type="ChEBI" id="CHEBI:78533"/>
        <dbReference type="ChEBI" id="CHEBI:456215"/>
        <dbReference type="EC" id="6.1.1.11"/>
    </reaction>
</comment>
<feature type="binding site" evidence="12">
    <location>
        <position position="391"/>
    </location>
    <ligand>
        <name>L-serine</name>
        <dbReference type="ChEBI" id="CHEBI:33384"/>
    </ligand>
</feature>
<comment type="catalytic activity">
    <reaction evidence="10 12">
        <text>tRNA(Sec) + L-serine + ATP = L-seryl-tRNA(Sec) + AMP + diphosphate + H(+)</text>
        <dbReference type="Rhea" id="RHEA:42580"/>
        <dbReference type="Rhea" id="RHEA-COMP:9742"/>
        <dbReference type="Rhea" id="RHEA-COMP:10128"/>
        <dbReference type="ChEBI" id="CHEBI:15378"/>
        <dbReference type="ChEBI" id="CHEBI:30616"/>
        <dbReference type="ChEBI" id="CHEBI:33019"/>
        <dbReference type="ChEBI" id="CHEBI:33384"/>
        <dbReference type="ChEBI" id="CHEBI:78442"/>
        <dbReference type="ChEBI" id="CHEBI:78533"/>
        <dbReference type="ChEBI" id="CHEBI:456215"/>
        <dbReference type="EC" id="6.1.1.11"/>
    </reaction>
</comment>
<dbReference type="NCBIfam" id="TIGR00414">
    <property type="entry name" value="serS"/>
    <property type="match status" value="1"/>
</dbReference>
<comment type="caution">
    <text evidence="12">Lacks conserved residue(s) required for the propagation of feature annotation.</text>
</comment>
<dbReference type="GO" id="GO:0005737">
    <property type="term" value="C:cytoplasm"/>
    <property type="evidence" value="ECO:0007669"/>
    <property type="project" value="UniProtKB-SubCell"/>
</dbReference>
<comment type="domain">
    <text evidence="12">Consists of two distinct domains, a catalytic core and a N-terminal extension that is involved in tRNA binding.</text>
</comment>
<protein>
    <recommendedName>
        <fullName evidence="12">Serine--tRNA ligase</fullName>
        <ecNumber evidence="12">6.1.1.11</ecNumber>
    </recommendedName>
    <alternativeName>
        <fullName evidence="12">Seryl-tRNA synthetase</fullName>
        <shortName evidence="12">SerRS</shortName>
    </alternativeName>
    <alternativeName>
        <fullName evidence="12">Seryl-tRNA(Ser/Sec) synthetase</fullName>
    </alternativeName>
</protein>
<organism evidence="17 18">
    <name type="scientific">Bdellovibrio bacteriovorus</name>
    <dbReference type="NCBI Taxonomy" id="959"/>
    <lineage>
        <taxon>Bacteria</taxon>
        <taxon>Pseudomonadati</taxon>
        <taxon>Bdellovibrionota</taxon>
        <taxon>Bdellovibrionia</taxon>
        <taxon>Bdellovibrionales</taxon>
        <taxon>Pseudobdellovibrionaceae</taxon>
        <taxon>Bdellovibrio</taxon>
    </lineage>
</organism>
<evidence type="ECO:0000256" key="14">
    <source>
        <dbReference type="PIRSR" id="PIRSR001529-2"/>
    </source>
</evidence>
<feature type="coiled-coil region" evidence="15">
    <location>
        <begin position="52"/>
        <end position="110"/>
    </location>
</feature>
<keyword evidence="4 12" id="KW-0963">Cytoplasm</keyword>
<evidence type="ECO:0000256" key="9">
    <source>
        <dbReference type="ARBA" id="ARBA00023146"/>
    </source>
</evidence>
<comment type="caution">
    <text evidence="17">The sequence shown here is derived from an EMBL/GenBank/DDBJ whole genome shotgun (WGS) entry which is preliminary data.</text>
</comment>
<dbReference type="SUPFAM" id="SSF55681">
    <property type="entry name" value="Class II aaRS and biotin synthetases"/>
    <property type="match status" value="1"/>
</dbReference>